<organism evidence="12 13">
    <name type="scientific">Vanilla planifolia</name>
    <name type="common">Vanilla</name>
    <dbReference type="NCBI Taxonomy" id="51239"/>
    <lineage>
        <taxon>Eukaryota</taxon>
        <taxon>Viridiplantae</taxon>
        <taxon>Streptophyta</taxon>
        <taxon>Embryophyta</taxon>
        <taxon>Tracheophyta</taxon>
        <taxon>Spermatophyta</taxon>
        <taxon>Magnoliopsida</taxon>
        <taxon>Liliopsida</taxon>
        <taxon>Asparagales</taxon>
        <taxon>Orchidaceae</taxon>
        <taxon>Vanilloideae</taxon>
        <taxon>Vanilleae</taxon>
        <taxon>Vanilla</taxon>
    </lineage>
</organism>
<comment type="caution">
    <text evidence="12">The sequence shown here is derived from an EMBL/GenBank/DDBJ whole genome shotgun (WGS) entry which is preliminary data.</text>
</comment>
<dbReference type="InterPro" id="IPR037045">
    <property type="entry name" value="S8pro/Inhibitor_I9_sf"/>
</dbReference>
<evidence type="ECO:0000256" key="4">
    <source>
        <dbReference type="ARBA" id="ARBA00022801"/>
    </source>
</evidence>
<dbReference type="Gene3D" id="3.40.50.200">
    <property type="entry name" value="Peptidase S8/S53 domain"/>
    <property type="match status" value="3"/>
</dbReference>
<dbReference type="PANTHER" id="PTHR10795">
    <property type="entry name" value="PROPROTEIN CONVERTASE SUBTILISIN/KEXIN"/>
    <property type="match status" value="1"/>
</dbReference>
<dbReference type="FunFam" id="3.30.70.80:FF:000002">
    <property type="entry name" value="Subtilisin-like protease SBT5.3"/>
    <property type="match status" value="1"/>
</dbReference>
<reference evidence="12 13" key="1">
    <citation type="journal article" date="2020" name="Nat. Food">
        <title>A phased Vanilla planifolia genome enables genetic improvement of flavour and production.</title>
        <authorList>
            <person name="Hasing T."/>
            <person name="Tang H."/>
            <person name="Brym M."/>
            <person name="Khazi F."/>
            <person name="Huang T."/>
            <person name="Chambers A.H."/>
        </authorList>
    </citation>
    <scope>NUCLEOTIDE SEQUENCE [LARGE SCALE GENOMIC DNA]</scope>
    <source>
        <tissue evidence="12">Leaf</tissue>
    </source>
</reference>
<evidence type="ECO:0000259" key="10">
    <source>
        <dbReference type="Pfam" id="PF05922"/>
    </source>
</evidence>
<dbReference type="FunFam" id="3.50.30.30:FF:000005">
    <property type="entry name" value="subtilisin-like protease SBT1.5"/>
    <property type="match status" value="1"/>
</dbReference>
<evidence type="ECO:0000256" key="2">
    <source>
        <dbReference type="ARBA" id="ARBA00022670"/>
    </source>
</evidence>
<keyword evidence="3 7" id="KW-0732">Signal</keyword>
<dbReference type="AlphaFoldDB" id="A0A835RB41"/>
<evidence type="ECO:0008006" key="14">
    <source>
        <dbReference type="Google" id="ProtNLM"/>
    </source>
</evidence>
<dbReference type="InterPro" id="IPR003137">
    <property type="entry name" value="PA_domain"/>
</dbReference>
<evidence type="ECO:0000256" key="7">
    <source>
        <dbReference type="SAM" id="SignalP"/>
    </source>
</evidence>
<evidence type="ECO:0000259" key="9">
    <source>
        <dbReference type="Pfam" id="PF02225"/>
    </source>
</evidence>
<protein>
    <recommendedName>
        <fullName evidence="14">Subtilisin-like protease</fullName>
    </recommendedName>
</protein>
<evidence type="ECO:0000259" key="11">
    <source>
        <dbReference type="Pfam" id="PF17766"/>
    </source>
</evidence>
<dbReference type="Proteomes" id="UP000636800">
    <property type="component" value="Chromosome 3"/>
</dbReference>
<dbReference type="InterPro" id="IPR010259">
    <property type="entry name" value="S8pro/Inhibitor_I9"/>
</dbReference>
<feature type="chain" id="PRO_5032494757" description="Subtilisin-like protease" evidence="7">
    <location>
        <begin position="32"/>
        <end position="779"/>
    </location>
</feature>
<dbReference type="EMBL" id="JADCNL010000003">
    <property type="protein sequence ID" value="KAG0488990.1"/>
    <property type="molecule type" value="Genomic_DNA"/>
</dbReference>
<proteinExistence type="inferred from homology"/>
<dbReference type="InterPro" id="IPR015500">
    <property type="entry name" value="Peptidase_S8_subtilisin-rel"/>
</dbReference>
<dbReference type="CDD" id="cd02120">
    <property type="entry name" value="PA_subtilisin_like"/>
    <property type="match status" value="1"/>
</dbReference>
<keyword evidence="13" id="KW-1185">Reference proteome</keyword>
<evidence type="ECO:0000259" key="8">
    <source>
        <dbReference type="Pfam" id="PF00082"/>
    </source>
</evidence>
<name>A0A835RB41_VANPL</name>
<dbReference type="InterPro" id="IPR041469">
    <property type="entry name" value="Subtilisin-like_FN3"/>
</dbReference>
<dbReference type="GO" id="GO:0004252">
    <property type="term" value="F:serine-type endopeptidase activity"/>
    <property type="evidence" value="ECO:0007669"/>
    <property type="project" value="InterPro"/>
</dbReference>
<feature type="region of interest" description="Disordered" evidence="6">
    <location>
        <begin position="217"/>
        <end position="241"/>
    </location>
</feature>
<keyword evidence="5" id="KW-0720">Serine protease</keyword>
<feature type="domain" description="PA" evidence="9">
    <location>
        <begin position="414"/>
        <end position="482"/>
    </location>
</feature>
<keyword evidence="2" id="KW-0645">Protease</keyword>
<feature type="domain" description="Inhibitor I9" evidence="10">
    <location>
        <begin position="33"/>
        <end position="106"/>
    </location>
</feature>
<dbReference type="Gene3D" id="2.60.40.2310">
    <property type="match status" value="1"/>
</dbReference>
<dbReference type="InterPro" id="IPR036852">
    <property type="entry name" value="Peptidase_S8/S53_dom_sf"/>
</dbReference>
<evidence type="ECO:0000313" key="12">
    <source>
        <dbReference type="EMBL" id="KAG0488990.1"/>
    </source>
</evidence>
<dbReference type="Pfam" id="PF17766">
    <property type="entry name" value="fn3_6"/>
    <property type="match status" value="1"/>
</dbReference>
<feature type="domain" description="Subtilisin-like protease fibronectin type-III" evidence="11">
    <location>
        <begin position="677"/>
        <end position="776"/>
    </location>
</feature>
<dbReference type="GO" id="GO:0006508">
    <property type="term" value="P:proteolysis"/>
    <property type="evidence" value="ECO:0007669"/>
    <property type="project" value="UniProtKB-KW"/>
</dbReference>
<dbReference type="InterPro" id="IPR045051">
    <property type="entry name" value="SBT"/>
</dbReference>
<dbReference type="PRINTS" id="PR00723">
    <property type="entry name" value="SUBTILISIN"/>
</dbReference>
<feature type="compositionally biased region" description="Basic residues" evidence="6">
    <location>
        <begin position="272"/>
        <end position="302"/>
    </location>
</feature>
<dbReference type="Gene3D" id="3.30.70.80">
    <property type="entry name" value="Peptidase S8 propeptide/proteinase inhibitor I9"/>
    <property type="match status" value="1"/>
</dbReference>
<dbReference type="Pfam" id="PF02225">
    <property type="entry name" value="PA"/>
    <property type="match status" value="1"/>
</dbReference>
<dbReference type="InterPro" id="IPR023828">
    <property type="entry name" value="Peptidase_S8_Ser-AS"/>
</dbReference>
<dbReference type="SUPFAM" id="SSF52743">
    <property type="entry name" value="Subtilisin-like"/>
    <property type="match status" value="2"/>
</dbReference>
<dbReference type="InterPro" id="IPR000209">
    <property type="entry name" value="Peptidase_S8/S53_dom"/>
</dbReference>
<accession>A0A835RB41</accession>
<comment type="similarity">
    <text evidence="1">Belongs to the peptidase S8 family.</text>
</comment>
<dbReference type="OrthoDB" id="8954335at2759"/>
<evidence type="ECO:0000256" key="5">
    <source>
        <dbReference type="ARBA" id="ARBA00022825"/>
    </source>
</evidence>
<evidence type="ECO:0000256" key="1">
    <source>
        <dbReference type="ARBA" id="ARBA00011073"/>
    </source>
</evidence>
<feature type="region of interest" description="Disordered" evidence="6">
    <location>
        <begin position="267"/>
        <end position="303"/>
    </location>
</feature>
<dbReference type="Pfam" id="PF00082">
    <property type="entry name" value="Peptidase_S8"/>
    <property type="match status" value="1"/>
</dbReference>
<gene>
    <name evidence="12" type="ORF">HPP92_007801</name>
</gene>
<evidence type="ECO:0000313" key="13">
    <source>
        <dbReference type="Proteomes" id="UP000636800"/>
    </source>
</evidence>
<feature type="signal peptide" evidence="7">
    <location>
        <begin position="1"/>
        <end position="31"/>
    </location>
</feature>
<dbReference type="Pfam" id="PF05922">
    <property type="entry name" value="Inhibitor_I9"/>
    <property type="match status" value="1"/>
</dbReference>
<evidence type="ECO:0000256" key="6">
    <source>
        <dbReference type="SAM" id="MobiDB-lite"/>
    </source>
</evidence>
<evidence type="ECO:0000256" key="3">
    <source>
        <dbReference type="ARBA" id="ARBA00022729"/>
    </source>
</evidence>
<feature type="domain" description="Peptidase S8/S53" evidence="8">
    <location>
        <begin position="327"/>
        <end position="607"/>
    </location>
</feature>
<dbReference type="PROSITE" id="PS00138">
    <property type="entry name" value="SUBTILASE_SER"/>
    <property type="match status" value="1"/>
</dbReference>
<sequence length="779" mass="84593">MIRKLHLLFLLFLHQLFLSTLLCSAFSRDQAQVFIVYMGEHRGTATAQEIHGHHLSLLLSVKESEEKARQSILYSYRNSINGFAALLTEEEAASIAELKEVIFVFSGQGRSSLHTTRSWEFIGKEENPSGSQMDWLTEKAAFGKDVIVGMLDSGIWPESKSFVDEGMGPVPKRWKGICEEGDAFSSSQCNRKVIGARFYLRGTKPLRTAKHVVRVPIGEGPRRPRHPHRLDSRRPQRQPRVLPGRLRRRDGCRRCATRASRRVQGVLAHPRAQPKHRKHMLQCGHARGHRRRHRGRRRRAEHLHRSERCPTIVLGRLNSHRDAPCGQAGIVSICSAGNSGPDASTVVNLEPWVITVAASSIDRAFDAPITLGNAIVIQGQTVTPYKLKKNKQYSLIYAGDAEVAGTPKNVSGQCLPNSLAKDKVKGKVVLCLRGVGLRVEKGVEVKRAGGAAIILGNGLSSGDEIPVDAHVLPASAVSSHNVVAILSYIWSTVNPTASIGRATTVVGVSPAPSVTAFSSRGPNRLEPNLLKPDITAPGLNILAAWSEASSPTKLEEDHRHVRYNLLSGTSMSCPHVSATAALLKSVYPRWSSAAIRSALMTTASVSNNQGRPLIDASGGLAGPMAIGSGHLRPVHASDPGLVYEASYEDYLLFVCASTGTQMDPSFPCSNNPPRPSDLNYPSVTVTVPSNGTVTVWRSVSDVGGGSAKYVVSIVDPPGVAVEVQPKALLFTTIGETIRFRITITALKGNNRRKMGYETGSLTWSDGVHYVRSPIVVKLN</sequence>
<keyword evidence="4" id="KW-0378">Hydrolase</keyword>